<protein>
    <recommendedName>
        <fullName evidence="3">histidine kinase</fullName>
        <ecNumber evidence="3">2.7.13.3</ecNumber>
    </recommendedName>
</protein>
<dbReference type="InterPro" id="IPR036890">
    <property type="entry name" value="HATPase_C_sf"/>
</dbReference>
<feature type="domain" description="HAMP" evidence="13">
    <location>
        <begin position="192"/>
        <end position="243"/>
    </location>
</feature>
<keyword evidence="4" id="KW-0597">Phosphoprotein</keyword>
<feature type="transmembrane region" description="Helical" evidence="11">
    <location>
        <begin position="168"/>
        <end position="191"/>
    </location>
</feature>
<comment type="caution">
    <text evidence="14">The sequence shown here is derived from an EMBL/GenBank/DDBJ whole genome shotgun (WGS) entry which is preliminary data.</text>
</comment>
<evidence type="ECO:0000256" key="3">
    <source>
        <dbReference type="ARBA" id="ARBA00012438"/>
    </source>
</evidence>
<dbReference type="SMART" id="SM00304">
    <property type="entry name" value="HAMP"/>
    <property type="match status" value="1"/>
</dbReference>
<dbReference type="GO" id="GO:0000155">
    <property type="term" value="F:phosphorelay sensor kinase activity"/>
    <property type="evidence" value="ECO:0007669"/>
    <property type="project" value="InterPro"/>
</dbReference>
<comment type="catalytic activity">
    <reaction evidence="1">
        <text>ATP + protein L-histidine = ADP + protein N-phospho-L-histidine.</text>
        <dbReference type="EC" id="2.7.13.3"/>
    </reaction>
</comment>
<gene>
    <name evidence="14" type="ORF">DW2_08502</name>
</gene>
<dbReference type="CDD" id="cd00075">
    <property type="entry name" value="HATPase"/>
    <property type="match status" value="1"/>
</dbReference>
<dbReference type="GO" id="GO:0005886">
    <property type="term" value="C:plasma membrane"/>
    <property type="evidence" value="ECO:0007669"/>
    <property type="project" value="TreeGrafter"/>
</dbReference>
<dbReference type="CDD" id="cd00082">
    <property type="entry name" value="HisKA"/>
    <property type="match status" value="1"/>
</dbReference>
<dbReference type="InterPro" id="IPR050428">
    <property type="entry name" value="TCS_sensor_his_kinase"/>
</dbReference>
<evidence type="ECO:0000256" key="10">
    <source>
        <dbReference type="ARBA" id="ARBA00023136"/>
    </source>
</evidence>
<dbReference type="Proteomes" id="UP000028607">
    <property type="component" value="Unassembled WGS sequence"/>
</dbReference>
<sequence length="810" mass="88554">MSTTTIEARRGHSLKRRLLAGMAAAFLLLLLLISLLLWNYAKAASNRTYDLLLAGAALSVLERVSYNSRGPTVDLPQSAMDILALAPDDRVVYRVFSPSYGELTGTPELPKPKDLKPSVDPVFYDAKLDEGFRFVYQGRQITSTNGREWVFVQVGQTLNARKSQRDTLFLYGMAGLGGVSLIGLAFVWLAIRTALAPLRAIAETLHARTPRDLSPIEGDPPLEISDLFRAINSFIAQLGRSRALTESFIADVAHQTRTSLSALQGQLELAADAKEPERMRDRVGRAERQAERTVQLTNQLLANAMVIHRSDETHLEPMDLRRLVRDTLAELLRERRLRNVVISLEEANLPSGSAPIRGDAISIREALRNLIDNAVRHGGPDNSILIELDADAETVWLAVSDAGPGIAPADRARAIERFTSINRKTAGSGLGLAIVRSVAEGHGARLELGDSALGGLRATIAFPRLLTCILLSFLMMLPAAPSSARDLVIHAATDPGAIQPLVDAFEAQNPGWNVIYREYQTVDLYQEVLNGKPGAPADVVISSAMDLQVDLVNRGLARKLWIPDTLLPPGWARWRSELFGFTWEPAAIIYDKRVLSEKDLPTSHPDLVAFIRKNEAKLRGKIGGYDLRRSGIGYLFATQDTIQSVQAQRLTEVLGRAGARSYCCTSEMLDGIASGELSMALNVIGSYALKRGPDAANDNIGVHFLEDYNLVMSRTALVPKTAPEPEMAEKFVTFLLSVDGQAIIAEKTPLIPLHPERGGLIAQGDLPLSGNPSFLPIRLGPGLLTFLDKIKRDAFLHSWISSFGDDGYNP</sequence>
<evidence type="ECO:0000256" key="2">
    <source>
        <dbReference type="ARBA" id="ARBA00004370"/>
    </source>
</evidence>
<dbReference type="InterPro" id="IPR003660">
    <property type="entry name" value="HAMP_dom"/>
</dbReference>
<dbReference type="Gene3D" id="3.40.190.10">
    <property type="entry name" value="Periplasmic binding protein-like II"/>
    <property type="match status" value="2"/>
</dbReference>
<dbReference type="InterPro" id="IPR013727">
    <property type="entry name" value="2CSK_N"/>
</dbReference>
<dbReference type="RefSeq" id="WP_051855693.1">
    <property type="nucleotide sequence ID" value="NZ_AQRC01000005.1"/>
</dbReference>
<dbReference type="PROSITE" id="PS50109">
    <property type="entry name" value="HIS_KIN"/>
    <property type="match status" value="1"/>
</dbReference>
<dbReference type="InterPro" id="IPR006059">
    <property type="entry name" value="SBP"/>
</dbReference>
<keyword evidence="15" id="KW-1185">Reference proteome</keyword>
<evidence type="ECO:0000256" key="6">
    <source>
        <dbReference type="ARBA" id="ARBA00022692"/>
    </source>
</evidence>
<dbReference type="Gene3D" id="3.30.565.10">
    <property type="entry name" value="Histidine kinase-like ATPase, C-terminal domain"/>
    <property type="match status" value="1"/>
</dbReference>
<organism evidence="14 15">
    <name type="scientific">Thioclava atlantica</name>
    <dbReference type="NCBI Taxonomy" id="1317124"/>
    <lineage>
        <taxon>Bacteria</taxon>
        <taxon>Pseudomonadati</taxon>
        <taxon>Pseudomonadota</taxon>
        <taxon>Alphaproteobacteria</taxon>
        <taxon>Rhodobacterales</taxon>
        <taxon>Paracoccaceae</taxon>
        <taxon>Thioclava</taxon>
    </lineage>
</organism>
<dbReference type="InterPro" id="IPR004358">
    <property type="entry name" value="Sig_transdc_His_kin-like_C"/>
</dbReference>
<evidence type="ECO:0000256" key="4">
    <source>
        <dbReference type="ARBA" id="ARBA00022553"/>
    </source>
</evidence>
<evidence type="ECO:0000313" key="15">
    <source>
        <dbReference type="Proteomes" id="UP000028607"/>
    </source>
</evidence>
<evidence type="ECO:0000256" key="5">
    <source>
        <dbReference type="ARBA" id="ARBA00022679"/>
    </source>
</evidence>
<evidence type="ECO:0000256" key="8">
    <source>
        <dbReference type="ARBA" id="ARBA00022989"/>
    </source>
</evidence>
<keyword evidence="10 11" id="KW-0472">Membrane</keyword>
<dbReference type="PANTHER" id="PTHR45436:SF1">
    <property type="entry name" value="SENSOR PROTEIN QSEC"/>
    <property type="match status" value="1"/>
</dbReference>
<dbReference type="PROSITE" id="PS50885">
    <property type="entry name" value="HAMP"/>
    <property type="match status" value="1"/>
</dbReference>
<evidence type="ECO:0000256" key="1">
    <source>
        <dbReference type="ARBA" id="ARBA00000085"/>
    </source>
</evidence>
<dbReference type="SUPFAM" id="SSF55874">
    <property type="entry name" value="ATPase domain of HSP90 chaperone/DNA topoisomerase II/histidine kinase"/>
    <property type="match status" value="1"/>
</dbReference>
<dbReference type="Gene3D" id="1.10.287.130">
    <property type="match status" value="1"/>
</dbReference>
<evidence type="ECO:0000256" key="7">
    <source>
        <dbReference type="ARBA" id="ARBA00022777"/>
    </source>
</evidence>
<keyword evidence="8 11" id="KW-1133">Transmembrane helix</keyword>
<dbReference type="STRING" id="1317124.DW2_08502"/>
<dbReference type="PATRIC" id="fig|1317124.6.peg.1732"/>
<dbReference type="SMART" id="SM00388">
    <property type="entry name" value="HisKA"/>
    <property type="match status" value="1"/>
</dbReference>
<comment type="subcellular location">
    <subcellularLocation>
        <location evidence="2">Membrane</location>
    </subcellularLocation>
</comment>
<dbReference type="Pfam" id="PF13416">
    <property type="entry name" value="SBP_bac_8"/>
    <property type="match status" value="1"/>
</dbReference>
<dbReference type="EC" id="2.7.13.3" evidence="3"/>
<keyword evidence="6 11" id="KW-0812">Transmembrane</keyword>
<dbReference type="OrthoDB" id="8673316at2"/>
<dbReference type="SUPFAM" id="SSF47384">
    <property type="entry name" value="Homodimeric domain of signal transducing histidine kinase"/>
    <property type="match status" value="1"/>
</dbReference>
<evidence type="ECO:0000313" key="14">
    <source>
        <dbReference type="EMBL" id="KFE35456.1"/>
    </source>
</evidence>
<proteinExistence type="predicted"/>
<dbReference type="Pfam" id="PF08521">
    <property type="entry name" value="2CSK_N"/>
    <property type="match status" value="1"/>
</dbReference>
<evidence type="ECO:0000259" key="12">
    <source>
        <dbReference type="PROSITE" id="PS50109"/>
    </source>
</evidence>
<name>A0A085TXK9_9RHOB</name>
<dbReference type="SMART" id="SM00387">
    <property type="entry name" value="HATPase_c"/>
    <property type="match status" value="1"/>
</dbReference>
<reference evidence="14 15" key="2">
    <citation type="journal article" date="2015" name="Antonie Van Leeuwenhoek">
        <title>Thioclava indica sp. nov., isolated from surface seawater of the Indian Ocean.</title>
        <authorList>
            <person name="Liu Y."/>
            <person name="Lai Q."/>
            <person name="Du J."/>
            <person name="Xu H."/>
            <person name="Jiang L."/>
            <person name="Shao Z."/>
        </authorList>
    </citation>
    <scope>NUCLEOTIDE SEQUENCE [LARGE SCALE GENOMIC DNA]</scope>
    <source>
        <strain evidence="14 15">13D2W-2</strain>
    </source>
</reference>
<dbReference type="eggNOG" id="COG1840">
    <property type="taxonomic scope" value="Bacteria"/>
</dbReference>
<dbReference type="AlphaFoldDB" id="A0A085TXK9"/>
<dbReference type="InterPro" id="IPR005467">
    <property type="entry name" value="His_kinase_dom"/>
</dbReference>
<dbReference type="InterPro" id="IPR003594">
    <property type="entry name" value="HATPase_dom"/>
</dbReference>
<keyword evidence="7" id="KW-0418">Kinase</keyword>
<feature type="domain" description="Histidine kinase" evidence="12">
    <location>
        <begin position="251"/>
        <end position="466"/>
    </location>
</feature>
<accession>A0A085TXK9</accession>
<dbReference type="PANTHER" id="PTHR45436">
    <property type="entry name" value="SENSOR HISTIDINE KINASE YKOH"/>
    <property type="match status" value="1"/>
</dbReference>
<dbReference type="Pfam" id="PF00512">
    <property type="entry name" value="HisKA"/>
    <property type="match status" value="1"/>
</dbReference>
<evidence type="ECO:0000256" key="11">
    <source>
        <dbReference type="SAM" id="Phobius"/>
    </source>
</evidence>
<keyword evidence="9" id="KW-0902">Two-component regulatory system</keyword>
<evidence type="ECO:0000256" key="9">
    <source>
        <dbReference type="ARBA" id="ARBA00023012"/>
    </source>
</evidence>
<dbReference type="InterPro" id="IPR003661">
    <property type="entry name" value="HisK_dim/P_dom"/>
</dbReference>
<dbReference type="PRINTS" id="PR00344">
    <property type="entry name" value="BCTRLSENSOR"/>
</dbReference>
<dbReference type="SUPFAM" id="SSF53850">
    <property type="entry name" value="Periplasmic binding protein-like II"/>
    <property type="match status" value="1"/>
</dbReference>
<dbReference type="InterPro" id="IPR036097">
    <property type="entry name" value="HisK_dim/P_sf"/>
</dbReference>
<keyword evidence="5" id="KW-0808">Transferase</keyword>
<reference evidence="15" key="1">
    <citation type="submission" date="2013-04" db="EMBL/GenBank/DDBJ databases">
        <title>Thioclava sp. 13D2W-2 Genome Sequencing.</title>
        <authorList>
            <person name="Lai Q."/>
            <person name="Li G."/>
            <person name="Shao Z."/>
        </authorList>
    </citation>
    <scope>NUCLEOTIDE SEQUENCE [LARGE SCALE GENOMIC DNA]</scope>
    <source>
        <strain evidence="15">13D2W-2</strain>
    </source>
</reference>
<dbReference type="eggNOG" id="COG2205">
    <property type="taxonomic scope" value="Bacteria"/>
</dbReference>
<dbReference type="Pfam" id="PF02518">
    <property type="entry name" value="HATPase_c"/>
    <property type="match status" value="1"/>
</dbReference>
<evidence type="ECO:0000259" key="13">
    <source>
        <dbReference type="PROSITE" id="PS50885"/>
    </source>
</evidence>
<dbReference type="EMBL" id="AQRC01000005">
    <property type="protein sequence ID" value="KFE35456.1"/>
    <property type="molecule type" value="Genomic_DNA"/>
</dbReference>